<dbReference type="AlphaFoldDB" id="A0A9D1GDM8"/>
<dbReference type="PANTHER" id="PTHR44688:SF16">
    <property type="entry name" value="DNA-BINDING TRANSCRIPTIONAL ACTIVATOR DEVR_DOSR"/>
    <property type="match status" value="1"/>
</dbReference>
<dbReference type="CDD" id="cd06170">
    <property type="entry name" value="LuxR_C_like"/>
    <property type="match status" value="1"/>
</dbReference>
<sequence>MKSLLKIAVVEPSLIIRNGILSVLRRLSSLNIEVIEIADVTQLQSTLSWRKPDILIVDSVILGAFSLQQIKKESEGLKCVALQHTLADASTLKGYDEVITVYDTAESIREKIEKLNELSTEETLQEPLTEREKEIIIGVVKGWTNKQIAEKLCLSAHTVITHRRNIAAKLQIHSAAGLTIYAIVNHFVDLNDVKGSIHKKEE</sequence>
<dbReference type="PROSITE" id="PS50043">
    <property type="entry name" value="HTH_LUXR_2"/>
    <property type="match status" value="1"/>
</dbReference>
<dbReference type="Proteomes" id="UP000886722">
    <property type="component" value="Unassembled WGS sequence"/>
</dbReference>
<dbReference type="PRINTS" id="PR00038">
    <property type="entry name" value="HTHLUXR"/>
</dbReference>
<dbReference type="SMART" id="SM00421">
    <property type="entry name" value="HTH_LUXR"/>
    <property type="match status" value="1"/>
</dbReference>
<dbReference type="PANTHER" id="PTHR44688">
    <property type="entry name" value="DNA-BINDING TRANSCRIPTIONAL ACTIVATOR DEVR_DOSR"/>
    <property type="match status" value="1"/>
</dbReference>
<dbReference type="Pfam" id="PF00196">
    <property type="entry name" value="GerE"/>
    <property type="match status" value="1"/>
</dbReference>
<reference evidence="5" key="2">
    <citation type="journal article" date="2021" name="PeerJ">
        <title>Extensive microbial diversity within the chicken gut microbiome revealed by metagenomics and culture.</title>
        <authorList>
            <person name="Gilroy R."/>
            <person name="Ravi A."/>
            <person name="Getino M."/>
            <person name="Pursley I."/>
            <person name="Horton D.L."/>
            <person name="Alikhan N.F."/>
            <person name="Baker D."/>
            <person name="Gharbi K."/>
            <person name="Hall N."/>
            <person name="Watson M."/>
            <person name="Adriaenssens E.M."/>
            <person name="Foster-Nyarko E."/>
            <person name="Jarju S."/>
            <person name="Secka A."/>
            <person name="Antonio M."/>
            <person name="Oren A."/>
            <person name="Chaudhuri R.R."/>
            <person name="La Ragione R."/>
            <person name="Hildebrand F."/>
            <person name="Pallen M.J."/>
        </authorList>
    </citation>
    <scope>NUCLEOTIDE SEQUENCE</scope>
    <source>
        <strain evidence="5">21143</strain>
    </source>
</reference>
<comment type="caution">
    <text evidence="5">The sequence shown here is derived from an EMBL/GenBank/DDBJ whole genome shotgun (WGS) entry which is preliminary data.</text>
</comment>
<feature type="domain" description="HTH luxR-type" evidence="4">
    <location>
        <begin position="121"/>
        <end position="186"/>
    </location>
</feature>
<evidence type="ECO:0000313" key="6">
    <source>
        <dbReference type="Proteomes" id="UP000886722"/>
    </source>
</evidence>
<accession>A0A9D1GDM8</accession>
<dbReference type="Gene3D" id="1.10.10.10">
    <property type="entry name" value="Winged helix-like DNA-binding domain superfamily/Winged helix DNA-binding domain"/>
    <property type="match status" value="1"/>
</dbReference>
<keyword evidence="1" id="KW-0805">Transcription regulation</keyword>
<evidence type="ECO:0000256" key="3">
    <source>
        <dbReference type="ARBA" id="ARBA00023163"/>
    </source>
</evidence>
<dbReference type="GO" id="GO:0006355">
    <property type="term" value="P:regulation of DNA-templated transcription"/>
    <property type="evidence" value="ECO:0007669"/>
    <property type="project" value="InterPro"/>
</dbReference>
<dbReference type="SUPFAM" id="SSF46894">
    <property type="entry name" value="C-terminal effector domain of the bipartite response regulators"/>
    <property type="match status" value="1"/>
</dbReference>
<dbReference type="EMBL" id="DVKT01000023">
    <property type="protein sequence ID" value="HIT39048.1"/>
    <property type="molecule type" value="Genomic_DNA"/>
</dbReference>
<organism evidence="5 6">
    <name type="scientific">Candidatus Caccoplasma intestinavium</name>
    <dbReference type="NCBI Taxonomy" id="2840716"/>
    <lineage>
        <taxon>Bacteria</taxon>
        <taxon>Pseudomonadati</taxon>
        <taxon>Bacteroidota</taxon>
        <taxon>Bacteroidia</taxon>
        <taxon>Bacteroidales</taxon>
        <taxon>Bacteroidaceae</taxon>
        <taxon>Bacteroidaceae incertae sedis</taxon>
        <taxon>Candidatus Caccoplasma</taxon>
    </lineage>
</organism>
<dbReference type="PROSITE" id="PS00622">
    <property type="entry name" value="HTH_LUXR_1"/>
    <property type="match status" value="1"/>
</dbReference>
<proteinExistence type="predicted"/>
<evidence type="ECO:0000256" key="1">
    <source>
        <dbReference type="ARBA" id="ARBA00023015"/>
    </source>
</evidence>
<evidence type="ECO:0000313" key="5">
    <source>
        <dbReference type="EMBL" id="HIT39048.1"/>
    </source>
</evidence>
<keyword evidence="3" id="KW-0804">Transcription</keyword>
<name>A0A9D1GDM8_9BACT</name>
<evidence type="ECO:0000259" key="4">
    <source>
        <dbReference type="PROSITE" id="PS50043"/>
    </source>
</evidence>
<dbReference type="InterPro" id="IPR000792">
    <property type="entry name" value="Tscrpt_reg_LuxR_C"/>
</dbReference>
<dbReference type="GO" id="GO:0003677">
    <property type="term" value="F:DNA binding"/>
    <property type="evidence" value="ECO:0007669"/>
    <property type="project" value="UniProtKB-KW"/>
</dbReference>
<dbReference type="InterPro" id="IPR036388">
    <property type="entry name" value="WH-like_DNA-bd_sf"/>
</dbReference>
<reference evidence="5" key="1">
    <citation type="submission" date="2020-10" db="EMBL/GenBank/DDBJ databases">
        <authorList>
            <person name="Gilroy R."/>
        </authorList>
    </citation>
    <scope>NUCLEOTIDE SEQUENCE</scope>
    <source>
        <strain evidence="5">21143</strain>
    </source>
</reference>
<evidence type="ECO:0000256" key="2">
    <source>
        <dbReference type="ARBA" id="ARBA00023125"/>
    </source>
</evidence>
<keyword evidence="2" id="KW-0238">DNA-binding</keyword>
<dbReference type="InterPro" id="IPR016032">
    <property type="entry name" value="Sig_transdc_resp-reg_C-effctor"/>
</dbReference>
<gene>
    <name evidence="5" type="ORF">IAD06_03275</name>
</gene>
<protein>
    <submittedName>
        <fullName evidence="5">Response regulator transcription factor</fullName>
    </submittedName>
</protein>